<dbReference type="Proteomes" id="UP001218629">
    <property type="component" value="Chromosome"/>
</dbReference>
<dbReference type="CDD" id="cd19076">
    <property type="entry name" value="AKR_AKR13A_13D"/>
    <property type="match status" value="1"/>
</dbReference>
<dbReference type="EMBL" id="CP095749">
    <property type="protein sequence ID" value="WEB39564.1"/>
    <property type="molecule type" value="Genomic_DNA"/>
</dbReference>
<evidence type="ECO:0000256" key="1">
    <source>
        <dbReference type="ARBA" id="ARBA00023002"/>
    </source>
</evidence>
<dbReference type="Pfam" id="PF00248">
    <property type="entry name" value="Aldo_ket_red"/>
    <property type="match status" value="1"/>
</dbReference>
<feature type="domain" description="NADP-dependent oxidoreductase" evidence="2">
    <location>
        <begin position="20"/>
        <end position="315"/>
    </location>
</feature>
<dbReference type="InterPro" id="IPR023210">
    <property type="entry name" value="NADP_OxRdtase_dom"/>
</dbReference>
<dbReference type="InterPro" id="IPR036812">
    <property type="entry name" value="NAD(P)_OxRdtase_dom_sf"/>
</dbReference>
<dbReference type="SUPFAM" id="SSF51430">
    <property type="entry name" value="NAD(P)-linked oxidoreductase"/>
    <property type="match status" value="1"/>
</dbReference>
<dbReference type="RefSeq" id="WP_275307107.1">
    <property type="nucleotide sequence ID" value="NZ_CP095749.1"/>
</dbReference>
<name>A0ABY8A3N0_9ACTN</name>
<evidence type="ECO:0000313" key="4">
    <source>
        <dbReference type="Proteomes" id="UP001218629"/>
    </source>
</evidence>
<proteinExistence type="predicted"/>
<sequence length="337" mass="36176">MRRVTLGTNGPEVGVQGLGCMGMNEFYGEIRGTATRAESLAVMSRALELGVTLFDTADAYGWGANEELLGSFLKLGHRDQVVTATKFGLVPTAGTPGRRKIRGDAAYVRQACEASLRRLGVETIDLYYMHRRDMHIPIEETVGAMAELVAAGKIRHLGMSEATAAELRAATAVHPIAVLQSEWSVFSRDIEDGPVQAARELGVALVPYSPLGRGLLTGGFRSTDDLPAGDLRRSHPRFMGHNASINVALLAPVRSLARAHAATPAQIALAWVQHRADSWGLTVVPVPGSQEVRQVEENAAAAELKLNAEELAVLEPLAARVAGDRYADMSHTSARRT</sequence>
<protein>
    <submittedName>
        <fullName evidence="3">Aldo/keto reductase</fullName>
    </submittedName>
</protein>
<accession>A0ABY8A3N0</accession>
<keyword evidence="4" id="KW-1185">Reference proteome</keyword>
<evidence type="ECO:0000259" key="2">
    <source>
        <dbReference type="Pfam" id="PF00248"/>
    </source>
</evidence>
<keyword evidence="1" id="KW-0560">Oxidoreductase</keyword>
<dbReference type="PANTHER" id="PTHR43625">
    <property type="entry name" value="AFLATOXIN B1 ALDEHYDE REDUCTASE"/>
    <property type="match status" value="1"/>
</dbReference>
<dbReference type="InterPro" id="IPR050791">
    <property type="entry name" value="Aldo-Keto_reductase"/>
</dbReference>
<gene>
    <name evidence="3" type="ORF">MOV08_09975</name>
</gene>
<dbReference type="PANTHER" id="PTHR43625:SF77">
    <property type="entry name" value="ALDO-KETO REDUCTASE"/>
    <property type="match status" value="1"/>
</dbReference>
<dbReference type="Gene3D" id="3.20.20.100">
    <property type="entry name" value="NADP-dependent oxidoreductase domain"/>
    <property type="match status" value="1"/>
</dbReference>
<organism evidence="3 4">
    <name type="scientific">Streptomyces yunnanensis</name>
    <dbReference type="NCBI Taxonomy" id="156453"/>
    <lineage>
        <taxon>Bacteria</taxon>
        <taxon>Bacillati</taxon>
        <taxon>Actinomycetota</taxon>
        <taxon>Actinomycetes</taxon>
        <taxon>Kitasatosporales</taxon>
        <taxon>Streptomycetaceae</taxon>
        <taxon>Streptomyces</taxon>
    </lineage>
</organism>
<reference evidence="3 4" key="1">
    <citation type="submission" date="2022-03" db="EMBL/GenBank/DDBJ databases">
        <title>Streptomyces yunnanensis P86,complete genome.</title>
        <authorList>
            <person name="Chen S."/>
            <person name="Zhang Q."/>
        </authorList>
    </citation>
    <scope>NUCLEOTIDE SEQUENCE [LARGE SCALE GENOMIC DNA]</scope>
    <source>
        <strain evidence="3 4">P86</strain>
    </source>
</reference>
<evidence type="ECO:0000313" key="3">
    <source>
        <dbReference type="EMBL" id="WEB39564.1"/>
    </source>
</evidence>